<reference evidence="1 2" key="1">
    <citation type="submission" date="2007-04" db="EMBL/GenBank/DDBJ databases">
        <authorList>
            <person name="Fulton L."/>
            <person name="Clifton S."/>
            <person name="Fulton B."/>
            <person name="Xu J."/>
            <person name="Minx P."/>
            <person name="Pepin K.H."/>
            <person name="Johnson M."/>
            <person name="Thiruvilangam P."/>
            <person name="Bhonagiri V."/>
            <person name="Nash W.E."/>
            <person name="Mardis E.R."/>
            <person name="Wilson R.K."/>
        </authorList>
    </citation>
    <scope>NUCLEOTIDE SEQUENCE [LARGE SCALE GENOMIC DNA]</scope>
    <source>
        <strain evidence="1 2">L2-32</strain>
    </source>
</reference>
<accession>A7A7Q3</accession>
<evidence type="ECO:0000313" key="1">
    <source>
        <dbReference type="EMBL" id="EDN82368.1"/>
    </source>
</evidence>
<sequence length="42" mass="4767">MNTYQADIWPEVVVAAKPSGRGAYWLAMICLSRSWVRQGWPA</sequence>
<dbReference type="HOGENOM" id="CLU_3247834_0_0_11"/>
<proteinExistence type="predicted"/>
<dbReference type="Proteomes" id="UP000003773">
    <property type="component" value="Unassembled WGS sequence"/>
</dbReference>
<name>A7A7Q3_BIFAD</name>
<protein>
    <submittedName>
        <fullName evidence="1">Uncharacterized protein</fullName>
    </submittedName>
</protein>
<gene>
    <name evidence="1" type="ORF">BIFADO_01893</name>
</gene>
<organism evidence="1 2">
    <name type="scientific">Bifidobacterium adolescentis L2-32</name>
    <dbReference type="NCBI Taxonomy" id="411481"/>
    <lineage>
        <taxon>Bacteria</taxon>
        <taxon>Bacillati</taxon>
        <taxon>Actinomycetota</taxon>
        <taxon>Actinomycetes</taxon>
        <taxon>Bifidobacteriales</taxon>
        <taxon>Bifidobacteriaceae</taxon>
        <taxon>Bifidobacterium</taxon>
    </lineage>
</organism>
<comment type="caution">
    <text evidence="1">The sequence shown here is derived from an EMBL/GenBank/DDBJ whole genome shotgun (WGS) entry which is preliminary data.</text>
</comment>
<dbReference type="EMBL" id="AAXD02000071">
    <property type="protein sequence ID" value="EDN82368.1"/>
    <property type="molecule type" value="Genomic_DNA"/>
</dbReference>
<evidence type="ECO:0000313" key="2">
    <source>
        <dbReference type="Proteomes" id="UP000003773"/>
    </source>
</evidence>
<reference evidence="1 2" key="2">
    <citation type="submission" date="2007-05" db="EMBL/GenBank/DDBJ databases">
        <title>Draft genome sequence of Bifidobacterium adolescentis (L2-32).</title>
        <authorList>
            <person name="Sudarsanam P."/>
            <person name="Ley R."/>
            <person name="Guruge J."/>
            <person name="Turnbaugh P.J."/>
            <person name="Mahowald M."/>
            <person name="Liep D."/>
            <person name="Gordon J."/>
        </authorList>
    </citation>
    <scope>NUCLEOTIDE SEQUENCE [LARGE SCALE GENOMIC DNA]</scope>
    <source>
        <strain evidence="1 2">L2-32</strain>
    </source>
</reference>
<dbReference type="AlphaFoldDB" id="A7A7Q3"/>